<sequence>MGVVVGRRLAAAGVALALAWGLVPGSGPAPAVAGTFSARAEARKMDAIKAPKLSWYRCVDGAECATVKVPRDYDKPTGAKVELALLRVKARDRKNRIGTLFLNPGGPGSSSVDMALNAPDMLSQKVLDRFDVVGMDPRGIGYGESVSCFASTRAQTTATAGYASFFPVGARQEKAWTASDRKLGKACSADALARSMSTAQVARDMELMRRAVGDKKLSYLGFSYGTYLGQVYANMFPTRVRAVAVDGVLDPVAWAGSKGNAAQPLEWRLNSSGGAWKALREILVRCDRAGVTRCSFAAGDPVRNMATIAARLKARPLVLQDEDGTLTLTYADLVGILLGELYDPAGYQTVTDLLAAVYALTSPVPATAARARTTRTERAEASAAVGHALRRAEDDRPRWGSYDNTQDAFASVTCTDSRETTRGSQYSGWATKVDRRAPYFGRAWLWSSSFCAADAFTGNDEDAYTGPFTARTAAPLLYVGNYYDPATNYAGAVSAAKRMPGSRLLTSSSFGHTAYGTSSCVTGAVDAYLLRGTLPKAGKVCVGDVQPFAAGSAALQTNDARQQLLQRQHVAVLAPR</sequence>
<accession>A0A6J4KP06</accession>
<dbReference type="InterPro" id="IPR029058">
    <property type="entry name" value="AB_hydrolase_fold"/>
</dbReference>
<keyword evidence="3 6" id="KW-0378">Hydrolase</keyword>
<evidence type="ECO:0000256" key="3">
    <source>
        <dbReference type="ARBA" id="ARBA00022801"/>
    </source>
</evidence>
<proteinExistence type="inferred from homology"/>
<dbReference type="AlphaFoldDB" id="A0A6J4KP06"/>
<evidence type="ECO:0000313" key="6">
    <source>
        <dbReference type="EMBL" id="CAA9310125.1"/>
    </source>
</evidence>
<feature type="domain" description="AB hydrolase-1" evidence="4">
    <location>
        <begin position="99"/>
        <end position="252"/>
    </location>
</feature>
<evidence type="ECO:0000259" key="5">
    <source>
        <dbReference type="Pfam" id="PF08386"/>
    </source>
</evidence>
<dbReference type="Gene3D" id="3.40.50.1820">
    <property type="entry name" value="alpha/beta hydrolase"/>
    <property type="match status" value="1"/>
</dbReference>
<keyword evidence="6" id="KW-0645">Protease</keyword>
<dbReference type="SUPFAM" id="SSF53474">
    <property type="entry name" value="alpha/beta-Hydrolases"/>
    <property type="match status" value="1"/>
</dbReference>
<keyword evidence="2" id="KW-0732">Signal</keyword>
<protein>
    <submittedName>
        <fullName evidence="6">Probable exported protease</fullName>
        <ecNumber evidence="6">3.4.-.-</ecNumber>
    </submittedName>
</protein>
<reference evidence="6" key="1">
    <citation type="submission" date="2020-02" db="EMBL/GenBank/DDBJ databases">
        <authorList>
            <person name="Meier V. D."/>
        </authorList>
    </citation>
    <scope>NUCLEOTIDE SEQUENCE</scope>
    <source>
        <strain evidence="6">AVDCRST_MAG48</strain>
    </source>
</reference>
<organism evidence="6">
    <name type="scientific">uncultured Friedmanniella sp</name>
    <dbReference type="NCBI Taxonomy" id="335381"/>
    <lineage>
        <taxon>Bacteria</taxon>
        <taxon>Bacillati</taxon>
        <taxon>Actinomycetota</taxon>
        <taxon>Actinomycetes</taxon>
        <taxon>Propionibacteriales</taxon>
        <taxon>Nocardioidaceae</taxon>
        <taxon>Friedmanniella</taxon>
        <taxon>environmental samples</taxon>
    </lineage>
</organism>
<dbReference type="InterPro" id="IPR051601">
    <property type="entry name" value="Serine_prot/Carboxylest_S33"/>
</dbReference>
<evidence type="ECO:0000259" key="4">
    <source>
        <dbReference type="Pfam" id="PF00561"/>
    </source>
</evidence>
<dbReference type="GO" id="GO:0006508">
    <property type="term" value="P:proteolysis"/>
    <property type="evidence" value="ECO:0007669"/>
    <property type="project" value="UniProtKB-KW"/>
</dbReference>
<evidence type="ECO:0000256" key="1">
    <source>
        <dbReference type="ARBA" id="ARBA00010088"/>
    </source>
</evidence>
<dbReference type="GO" id="GO:0008233">
    <property type="term" value="F:peptidase activity"/>
    <property type="evidence" value="ECO:0007669"/>
    <property type="project" value="UniProtKB-KW"/>
</dbReference>
<dbReference type="PANTHER" id="PTHR43248">
    <property type="entry name" value="2-SUCCINYL-6-HYDROXY-2,4-CYCLOHEXADIENE-1-CARBOXYLATE SYNTHASE"/>
    <property type="match status" value="1"/>
</dbReference>
<feature type="domain" description="Peptidase S33 tripeptidyl aminopeptidase-like C-terminal" evidence="5">
    <location>
        <begin position="437"/>
        <end position="541"/>
    </location>
</feature>
<gene>
    <name evidence="6" type="ORF">AVDCRST_MAG48-1989</name>
</gene>
<comment type="similarity">
    <text evidence="1">Belongs to the peptidase S33 family.</text>
</comment>
<dbReference type="Pfam" id="PF08386">
    <property type="entry name" value="Abhydrolase_4"/>
    <property type="match status" value="1"/>
</dbReference>
<dbReference type="InterPro" id="IPR013595">
    <property type="entry name" value="Pept_S33_TAP-like_C"/>
</dbReference>
<dbReference type="Pfam" id="PF00561">
    <property type="entry name" value="Abhydrolase_1"/>
    <property type="match status" value="1"/>
</dbReference>
<evidence type="ECO:0000256" key="2">
    <source>
        <dbReference type="ARBA" id="ARBA00022729"/>
    </source>
</evidence>
<dbReference type="InterPro" id="IPR000073">
    <property type="entry name" value="AB_hydrolase_1"/>
</dbReference>
<dbReference type="EC" id="3.4.-.-" evidence="6"/>
<dbReference type="EMBL" id="CADCTS010000287">
    <property type="protein sequence ID" value="CAA9310125.1"/>
    <property type="molecule type" value="Genomic_DNA"/>
</dbReference>
<dbReference type="PANTHER" id="PTHR43248:SF29">
    <property type="entry name" value="TRIPEPTIDYL AMINOPEPTIDASE"/>
    <property type="match status" value="1"/>
</dbReference>
<name>A0A6J4KP06_9ACTN</name>